<dbReference type="Proteomes" id="UP000681967">
    <property type="component" value="Unassembled WGS sequence"/>
</dbReference>
<gene>
    <name evidence="2" type="ORF">BYL167_LOCUS76386</name>
    <name evidence="1" type="ORF">GIL414_LOCUS19550</name>
</gene>
<sequence>VHELLNSCGVQWDGVNIISLIDHSEDVVRAAEQAAL</sequence>
<accession>A0A8S2R6S9</accession>
<reference evidence="1" key="1">
    <citation type="submission" date="2021-02" db="EMBL/GenBank/DDBJ databases">
        <authorList>
            <person name="Nowell W R."/>
        </authorList>
    </citation>
    <scope>NUCLEOTIDE SEQUENCE</scope>
</reference>
<feature type="non-terminal residue" evidence="1">
    <location>
        <position position="1"/>
    </location>
</feature>
<dbReference type="Proteomes" id="UP000681720">
    <property type="component" value="Unassembled WGS sequence"/>
</dbReference>
<evidence type="ECO:0000313" key="2">
    <source>
        <dbReference type="EMBL" id="CAF5167708.1"/>
    </source>
</evidence>
<name>A0A8S2R6S9_9BILA</name>
<feature type="non-terminal residue" evidence="1">
    <location>
        <position position="36"/>
    </location>
</feature>
<evidence type="ECO:0000313" key="3">
    <source>
        <dbReference type="Proteomes" id="UP000681720"/>
    </source>
</evidence>
<dbReference type="AlphaFoldDB" id="A0A8S2R6S9"/>
<evidence type="ECO:0000313" key="1">
    <source>
        <dbReference type="EMBL" id="CAF4151593.1"/>
    </source>
</evidence>
<dbReference type="EMBL" id="CAJOBJ010010047">
    <property type="protein sequence ID" value="CAF4151593.1"/>
    <property type="molecule type" value="Genomic_DNA"/>
</dbReference>
<dbReference type="EMBL" id="CAJOBH010275456">
    <property type="protein sequence ID" value="CAF5167708.1"/>
    <property type="molecule type" value="Genomic_DNA"/>
</dbReference>
<proteinExistence type="predicted"/>
<protein>
    <submittedName>
        <fullName evidence="1">Uncharacterized protein</fullName>
    </submittedName>
</protein>
<comment type="caution">
    <text evidence="1">The sequence shown here is derived from an EMBL/GenBank/DDBJ whole genome shotgun (WGS) entry which is preliminary data.</text>
</comment>
<organism evidence="1 3">
    <name type="scientific">Rotaria magnacalcarata</name>
    <dbReference type="NCBI Taxonomy" id="392030"/>
    <lineage>
        <taxon>Eukaryota</taxon>
        <taxon>Metazoa</taxon>
        <taxon>Spiralia</taxon>
        <taxon>Gnathifera</taxon>
        <taxon>Rotifera</taxon>
        <taxon>Eurotatoria</taxon>
        <taxon>Bdelloidea</taxon>
        <taxon>Philodinida</taxon>
        <taxon>Philodinidae</taxon>
        <taxon>Rotaria</taxon>
    </lineage>
</organism>